<organism evidence="3 4">
    <name type="scientific">Frateuria flava</name>
    <dbReference type="NCBI Taxonomy" id="2821489"/>
    <lineage>
        <taxon>Bacteria</taxon>
        <taxon>Pseudomonadati</taxon>
        <taxon>Pseudomonadota</taxon>
        <taxon>Gammaproteobacteria</taxon>
        <taxon>Lysobacterales</taxon>
        <taxon>Rhodanobacteraceae</taxon>
        <taxon>Frateuria</taxon>
    </lineage>
</organism>
<dbReference type="RefSeq" id="WP_209617315.1">
    <property type="nucleotide sequence ID" value="NZ_JAGJRS010000013.1"/>
</dbReference>
<dbReference type="Proteomes" id="UP000823790">
    <property type="component" value="Unassembled WGS sequence"/>
</dbReference>
<feature type="domain" description="Glycosyl transferase family 1" evidence="1">
    <location>
        <begin position="193"/>
        <end position="352"/>
    </location>
</feature>
<dbReference type="CDD" id="cd03808">
    <property type="entry name" value="GT4_CapM-like"/>
    <property type="match status" value="1"/>
</dbReference>
<dbReference type="EMBL" id="JAGJRS010000013">
    <property type="protein sequence ID" value="MBP1473821.1"/>
    <property type="molecule type" value="Genomic_DNA"/>
</dbReference>
<name>A0ABS4DLB4_9GAMM</name>
<keyword evidence="4" id="KW-1185">Reference proteome</keyword>
<protein>
    <submittedName>
        <fullName evidence="3">Glycosyltransferase family 4 protein</fullName>
    </submittedName>
</protein>
<gene>
    <name evidence="3" type="ORF">J7I44_05890</name>
</gene>
<accession>A0ABS4DLB4</accession>
<dbReference type="SUPFAM" id="SSF53756">
    <property type="entry name" value="UDP-Glycosyltransferase/glycogen phosphorylase"/>
    <property type="match status" value="1"/>
</dbReference>
<dbReference type="InterPro" id="IPR001296">
    <property type="entry name" value="Glyco_trans_1"/>
</dbReference>
<dbReference type="Pfam" id="PF00534">
    <property type="entry name" value="Glycos_transf_1"/>
    <property type="match status" value="1"/>
</dbReference>
<evidence type="ECO:0000259" key="1">
    <source>
        <dbReference type="Pfam" id="PF00534"/>
    </source>
</evidence>
<sequence length="389" mass="42840">MKFVFYANTDWYLYNFRLSTAQRLQADGHEVVMLSPPGPFGGRFAARGFRWLTLPMDRASLNPLREAVTLKHLVRILRREKPDLLHNFTVKCAVYGGAAARMAGVPATVNAVAGMGYVFTSNDLKARCLRPMVQALMRGTLDHRRSLLVLQNPDDAEIFRRSRLVARERIHVIRSSGVDTSRFRPSSMSGRDGRLRVLLAARLLWEKGIGEYVEAARQLKGQGRDIEFVLAGAPDPGNPRSVSDEQVRRWAEEGVITWLGHVEDMPALLSTIDVMALPSYYREGVPKSLIEGAAAGLALITTDQPGCREVVTRHGMDGLVVPPRNAAALATLVARLDDDRDLLARLGAAAREKAVGEFDERAVIQRTLDVYERLLGADMPGGSLAGSTS</sequence>
<dbReference type="InterPro" id="IPR028098">
    <property type="entry name" value="Glyco_trans_4-like_N"/>
</dbReference>
<dbReference type="Gene3D" id="3.40.50.2000">
    <property type="entry name" value="Glycogen Phosphorylase B"/>
    <property type="match status" value="2"/>
</dbReference>
<evidence type="ECO:0000313" key="4">
    <source>
        <dbReference type="Proteomes" id="UP000823790"/>
    </source>
</evidence>
<reference evidence="3 4" key="1">
    <citation type="submission" date="2021-04" db="EMBL/GenBank/DDBJ databases">
        <authorList>
            <person name="Huq M.A."/>
        </authorList>
    </citation>
    <scope>NUCLEOTIDE SEQUENCE [LARGE SCALE GENOMIC DNA]</scope>
    <source>
        <strain evidence="3 4">MAH-13</strain>
    </source>
</reference>
<evidence type="ECO:0000259" key="2">
    <source>
        <dbReference type="Pfam" id="PF13477"/>
    </source>
</evidence>
<feature type="domain" description="Glycosyltransferase subfamily 4-like N-terminal" evidence="2">
    <location>
        <begin position="5"/>
        <end position="138"/>
    </location>
</feature>
<dbReference type="PANTHER" id="PTHR12526:SF638">
    <property type="entry name" value="SPORE COAT PROTEIN SA"/>
    <property type="match status" value="1"/>
</dbReference>
<comment type="caution">
    <text evidence="3">The sequence shown here is derived from an EMBL/GenBank/DDBJ whole genome shotgun (WGS) entry which is preliminary data.</text>
</comment>
<dbReference type="Pfam" id="PF13477">
    <property type="entry name" value="Glyco_trans_4_2"/>
    <property type="match status" value="1"/>
</dbReference>
<proteinExistence type="predicted"/>
<dbReference type="PANTHER" id="PTHR12526">
    <property type="entry name" value="GLYCOSYLTRANSFERASE"/>
    <property type="match status" value="1"/>
</dbReference>
<evidence type="ECO:0000313" key="3">
    <source>
        <dbReference type="EMBL" id="MBP1473821.1"/>
    </source>
</evidence>